<dbReference type="NCBIfam" id="TIGR03618">
    <property type="entry name" value="Rv1155_F420"/>
    <property type="match status" value="1"/>
</dbReference>
<accession>A0ABP8A9A1</accession>
<evidence type="ECO:0000313" key="4">
    <source>
        <dbReference type="Proteomes" id="UP001501251"/>
    </source>
</evidence>
<dbReference type="RefSeq" id="WP_344913982.1">
    <property type="nucleotide sequence ID" value="NZ_BAABAQ010000001.1"/>
</dbReference>
<name>A0ABP8A9A1_9ACTN</name>
<protein>
    <submittedName>
        <fullName evidence="3">PPOX class F420-dependent oxidoreductase</fullName>
    </submittedName>
</protein>
<evidence type="ECO:0000256" key="1">
    <source>
        <dbReference type="ARBA" id="ARBA00023002"/>
    </source>
</evidence>
<evidence type="ECO:0000259" key="2">
    <source>
        <dbReference type="Pfam" id="PF01243"/>
    </source>
</evidence>
<proteinExistence type="predicted"/>
<gene>
    <name evidence="3" type="ORF">GCM10022252_02410</name>
</gene>
<keyword evidence="1" id="KW-0560">Oxidoreductase</keyword>
<dbReference type="Pfam" id="PF01243">
    <property type="entry name" value="PNPOx_N"/>
    <property type="match status" value="1"/>
</dbReference>
<dbReference type="PANTHER" id="PTHR35176:SF6">
    <property type="entry name" value="HEME OXYGENASE HI_0854-RELATED"/>
    <property type="match status" value="1"/>
</dbReference>
<dbReference type="Gene3D" id="2.30.110.10">
    <property type="entry name" value="Electron Transport, Fmn-binding Protein, Chain A"/>
    <property type="match status" value="1"/>
</dbReference>
<dbReference type="InterPro" id="IPR052019">
    <property type="entry name" value="F420H2_bilvrd_red/Heme_oxyg"/>
</dbReference>
<evidence type="ECO:0000313" key="3">
    <source>
        <dbReference type="EMBL" id="GAA4180068.1"/>
    </source>
</evidence>
<dbReference type="Proteomes" id="UP001501251">
    <property type="component" value="Unassembled WGS sequence"/>
</dbReference>
<dbReference type="SUPFAM" id="SSF50475">
    <property type="entry name" value="FMN-binding split barrel"/>
    <property type="match status" value="1"/>
</dbReference>
<sequence length="134" mass="14989">MSKLSDPVREMFDAANFATVTSLNDDGSPQASVVWAKTDGDDIVFSTVKGRRKSDNFARDPRTTIVVFDPADPYRYVEVRGTVTLTDDPDGALIQEMSRKYRGEDWVEENSQVERMIVRIVPGRVVYHGAVSSD</sequence>
<dbReference type="EMBL" id="BAABAQ010000001">
    <property type="protein sequence ID" value="GAA4180068.1"/>
    <property type="molecule type" value="Genomic_DNA"/>
</dbReference>
<comment type="caution">
    <text evidence="3">The sequence shown here is derived from an EMBL/GenBank/DDBJ whole genome shotgun (WGS) entry which is preliminary data.</text>
</comment>
<dbReference type="PANTHER" id="PTHR35176">
    <property type="entry name" value="HEME OXYGENASE HI_0854-RELATED"/>
    <property type="match status" value="1"/>
</dbReference>
<dbReference type="InterPro" id="IPR012349">
    <property type="entry name" value="Split_barrel_FMN-bd"/>
</dbReference>
<feature type="domain" description="Pyridoxamine 5'-phosphate oxidase N-terminal" evidence="2">
    <location>
        <begin position="6"/>
        <end position="126"/>
    </location>
</feature>
<organism evidence="3 4">
    <name type="scientific">Streptosporangium oxazolinicum</name>
    <dbReference type="NCBI Taxonomy" id="909287"/>
    <lineage>
        <taxon>Bacteria</taxon>
        <taxon>Bacillati</taxon>
        <taxon>Actinomycetota</taxon>
        <taxon>Actinomycetes</taxon>
        <taxon>Streptosporangiales</taxon>
        <taxon>Streptosporangiaceae</taxon>
        <taxon>Streptosporangium</taxon>
    </lineage>
</organism>
<keyword evidence="4" id="KW-1185">Reference proteome</keyword>
<dbReference type="InterPro" id="IPR019920">
    <property type="entry name" value="F420-binding_dom_put"/>
</dbReference>
<dbReference type="InterPro" id="IPR011576">
    <property type="entry name" value="Pyridox_Oxase_N"/>
</dbReference>
<reference evidence="4" key="1">
    <citation type="journal article" date="2019" name="Int. J. Syst. Evol. Microbiol.">
        <title>The Global Catalogue of Microorganisms (GCM) 10K type strain sequencing project: providing services to taxonomists for standard genome sequencing and annotation.</title>
        <authorList>
            <consortium name="The Broad Institute Genomics Platform"/>
            <consortium name="The Broad Institute Genome Sequencing Center for Infectious Disease"/>
            <person name="Wu L."/>
            <person name="Ma J."/>
        </authorList>
    </citation>
    <scope>NUCLEOTIDE SEQUENCE [LARGE SCALE GENOMIC DNA]</scope>
    <source>
        <strain evidence="4">JCM 17388</strain>
    </source>
</reference>